<name>A0A4P6KIW2_9MICO</name>
<protein>
    <submittedName>
        <fullName evidence="5">CapA family protein</fullName>
    </submittedName>
</protein>
<dbReference type="AlphaFoldDB" id="A0A4P6KIW2"/>
<feature type="domain" description="Capsule synthesis protein CapA" evidence="4">
    <location>
        <begin position="68"/>
        <end position="319"/>
    </location>
</feature>
<gene>
    <name evidence="5" type="ORF">EVS81_12405</name>
</gene>
<organism evidence="5 6">
    <name type="scientific">Leucobacter triazinivorans</name>
    <dbReference type="NCBI Taxonomy" id="1784719"/>
    <lineage>
        <taxon>Bacteria</taxon>
        <taxon>Bacillati</taxon>
        <taxon>Actinomycetota</taxon>
        <taxon>Actinomycetes</taxon>
        <taxon>Micrococcales</taxon>
        <taxon>Microbacteriaceae</taxon>
        <taxon>Leucobacter</taxon>
    </lineage>
</organism>
<sequence length="412" mass="44546">MFCVTRVNKIAVAGAAVVALLGLAGCAPEPDAAPVAEQPAPAPTQTPEPEPEPQPGAGPDCPTDHCVSVTVTGDLLFHEGLWSQYAIPTDAEGRNFDFVPLLEGQRAYLDRTDLAICQMETPLAPVGGPYAGYPAFSTPPELAAAVAEIGYDVCTTASNHTVDQGTEGLVRTLDLLDEAGIAHTGSYRAEGERDVPLIVEANGVKIAVITSTFSLNGLYAEHDWQVDYREEEPRVDPERAIAKAEKAREMGAEIVIGVQHIGEEYWSQPTPGQMELAHQLHDSGQFDFVYQHHAHAVQPLEDYGGKWVLYGTGNTISESAPPAQQVNNEFLMTRVQFARQDDGTWVTNDVSWNAATNTQDGQYRWCSVMPDQPQGVCQSPEFDAGVLERTRATVNSMGADGSGAREWLITQE</sequence>
<dbReference type="SUPFAM" id="SSF56300">
    <property type="entry name" value="Metallo-dependent phosphatases"/>
    <property type="match status" value="1"/>
</dbReference>
<reference evidence="5 6" key="1">
    <citation type="submission" date="2019-02" db="EMBL/GenBank/DDBJ databases">
        <authorList>
            <person name="Sun L."/>
            <person name="Pan D."/>
            <person name="Wu X."/>
        </authorList>
    </citation>
    <scope>NUCLEOTIDE SEQUENCE [LARGE SCALE GENOMIC DNA]</scope>
    <source>
        <strain evidence="5 6">JW-1</strain>
    </source>
</reference>
<dbReference type="PANTHER" id="PTHR33393">
    <property type="entry name" value="POLYGLUTAMINE SYNTHESIS ACCESSORY PROTEIN RV0574C-RELATED"/>
    <property type="match status" value="1"/>
</dbReference>
<dbReference type="InterPro" id="IPR052169">
    <property type="entry name" value="CW_Biosynth-Accessory"/>
</dbReference>
<feature type="chain" id="PRO_5020557576" evidence="3">
    <location>
        <begin position="33"/>
        <end position="412"/>
    </location>
</feature>
<evidence type="ECO:0000313" key="5">
    <source>
        <dbReference type="EMBL" id="QBE49534.1"/>
    </source>
</evidence>
<dbReference type="PROSITE" id="PS51257">
    <property type="entry name" value="PROKAR_LIPOPROTEIN"/>
    <property type="match status" value="1"/>
</dbReference>
<keyword evidence="3" id="KW-0732">Signal</keyword>
<dbReference type="EMBL" id="CP035806">
    <property type="protein sequence ID" value="QBE49534.1"/>
    <property type="molecule type" value="Genomic_DNA"/>
</dbReference>
<feature type="region of interest" description="Disordered" evidence="2">
    <location>
        <begin position="32"/>
        <end position="63"/>
    </location>
</feature>
<evidence type="ECO:0000313" key="6">
    <source>
        <dbReference type="Proteomes" id="UP000289260"/>
    </source>
</evidence>
<dbReference type="SMART" id="SM00854">
    <property type="entry name" value="PGA_cap"/>
    <property type="match status" value="1"/>
</dbReference>
<evidence type="ECO:0000256" key="3">
    <source>
        <dbReference type="SAM" id="SignalP"/>
    </source>
</evidence>
<dbReference type="KEGG" id="ltr:EVS81_12405"/>
<dbReference type="Proteomes" id="UP000289260">
    <property type="component" value="Chromosome"/>
</dbReference>
<feature type="compositionally biased region" description="Pro residues" evidence="2">
    <location>
        <begin position="40"/>
        <end position="56"/>
    </location>
</feature>
<evidence type="ECO:0000256" key="1">
    <source>
        <dbReference type="ARBA" id="ARBA00005662"/>
    </source>
</evidence>
<comment type="similarity">
    <text evidence="1">Belongs to the CapA family.</text>
</comment>
<dbReference type="InterPro" id="IPR029052">
    <property type="entry name" value="Metallo-depent_PP-like"/>
</dbReference>
<evidence type="ECO:0000256" key="2">
    <source>
        <dbReference type="SAM" id="MobiDB-lite"/>
    </source>
</evidence>
<accession>A0A4P6KIW2</accession>
<dbReference type="CDD" id="cd07381">
    <property type="entry name" value="MPP_CapA"/>
    <property type="match status" value="1"/>
</dbReference>
<dbReference type="PANTHER" id="PTHR33393:SF13">
    <property type="entry name" value="PGA BIOSYNTHESIS PROTEIN CAPA"/>
    <property type="match status" value="1"/>
</dbReference>
<feature type="signal peptide" evidence="3">
    <location>
        <begin position="1"/>
        <end position="32"/>
    </location>
</feature>
<keyword evidence="6" id="KW-1185">Reference proteome</keyword>
<evidence type="ECO:0000259" key="4">
    <source>
        <dbReference type="SMART" id="SM00854"/>
    </source>
</evidence>
<dbReference type="InterPro" id="IPR019079">
    <property type="entry name" value="Capsule_synth_CapA"/>
</dbReference>
<dbReference type="Pfam" id="PF09587">
    <property type="entry name" value="PGA_cap"/>
    <property type="match status" value="1"/>
</dbReference>
<dbReference type="Gene3D" id="3.60.21.10">
    <property type="match status" value="1"/>
</dbReference>
<proteinExistence type="inferred from homology"/>
<dbReference type="OrthoDB" id="4394033at2"/>